<name>A0ACC0D8R7_9PEZI</name>
<evidence type="ECO:0000313" key="1">
    <source>
        <dbReference type="EMBL" id="KAI6089115.1"/>
    </source>
</evidence>
<evidence type="ECO:0000313" key="2">
    <source>
        <dbReference type="Proteomes" id="UP001497680"/>
    </source>
</evidence>
<reference evidence="1 2" key="1">
    <citation type="journal article" date="2022" name="New Phytol.">
        <title>Ecological generalism drives hyperdiversity of secondary metabolite gene clusters in xylarialean endophytes.</title>
        <authorList>
            <person name="Franco M.E.E."/>
            <person name="Wisecaver J.H."/>
            <person name="Arnold A.E."/>
            <person name="Ju Y.M."/>
            <person name="Slot J.C."/>
            <person name="Ahrendt S."/>
            <person name="Moore L.P."/>
            <person name="Eastman K.E."/>
            <person name="Scott K."/>
            <person name="Konkel Z."/>
            <person name="Mondo S.J."/>
            <person name="Kuo A."/>
            <person name="Hayes R.D."/>
            <person name="Haridas S."/>
            <person name="Andreopoulos B."/>
            <person name="Riley R."/>
            <person name="LaButti K."/>
            <person name="Pangilinan J."/>
            <person name="Lipzen A."/>
            <person name="Amirebrahimi M."/>
            <person name="Yan J."/>
            <person name="Adam C."/>
            <person name="Keymanesh K."/>
            <person name="Ng V."/>
            <person name="Louie K."/>
            <person name="Northen T."/>
            <person name="Drula E."/>
            <person name="Henrissat B."/>
            <person name="Hsieh H.M."/>
            <person name="Youens-Clark K."/>
            <person name="Lutzoni F."/>
            <person name="Miadlikowska J."/>
            <person name="Eastwood D.C."/>
            <person name="Hamelin R.C."/>
            <person name="Grigoriev I.V."/>
            <person name="U'Ren J.M."/>
        </authorList>
    </citation>
    <scope>NUCLEOTIDE SEQUENCE [LARGE SCALE GENOMIC DNA]</scope>
    <source>
        <strain evidence="1 2">ER1909</strain>
    </source>
</reference>
<dbReference type="EMBL" id="MU394297">
    <property type="protein sequence ID" value="KAI6089115.1"/>
    <property type="molecule type" value="Genomic_DNA"/>
</dbReference>
<accession>A0ACC0D8R7</accession>
<dbReference type="Proteomes" id="UP001497680">
    <property type="component" value="Unassembled WGS sequence"/>
</dbReference>
<protein>
    <submittedName>
        <fullName evidence="1">NAD(P)-binding protein</fullName>
    </submittedName>
</protein>
<proteinExistence type="predicted"/>
<organism evidence="1 2">
    <name type="scientific">Hypoxylon rubiginosum</name>
    <dbReference type="NCBI Taxonomy" id="110542"/>
    <lineage>
        <taxon>Eukaryota</taxon>
        <taxon>Fungi</taxon>
        <taxon>Dikarya</taxon>
        <taxon>Ascomycota</taxon>
        <taxon>Pezizomycotina</taxon>
        <taxon>Sordariomycetes</taxon>
        <taxon>Xylariomycetidae</taxon>
        <taxon>Xylariales</taxon>
        <taxon>Hypoxylaceae</taxon>
        <taxon>Hypoxylon</taxon>
    </lineage>
</organism>
<comment type="caution">
    <text evidence="1">The sequence shown here is derived from an EMBL/GenBank/DDBJ whole genome shotgun (WGS) entry which is preliminary data.</text>
</comment>
<gene>
    <name evidence="1" type="ORF">F4821DRAFT_66007</name>
</gene>
<sequence length="364" mass="39623">MVKLDIVRSANAALADATKSFVAVVAGGTAGIGEFTVRAIAATFASHGNGLRVYIVGRNEGAARKIISDCETVCLGGSFSFYKADLSLIRDVDRVCADITRAEQGEAETSHAPAKIDFLVCCQGILSTSHEETPEGLDKYFSLFYYSRMRFIDRLLPLLTASPLAGHVVSVLNASVKSALVLDDMSLREPRNQGLLTAFAHLVGMTNIFMEEVVRRNAGKISLSHYYPGNVPTNAASTGNFPWWLKTILTWVIIPLSRPFGVPFEECGQRVLFMASPMRFPALGIDEAVQDNTAIAIKRIDGLEAARGMDGEIGSGAYRVTSDGDAYPQEKRYGELHEKSIADKVYQHTMTVFAEIEAGRPFRG</sequence>
<keyword evidence="2" id="KW-1185">Reference proteome</keyword>